<keyword evidence="10" id="KW-0067">ATP-binding</keyword>
<evidence type="ECO:0000256" key="5">
    <source>
        <dbReference type="ARBA" id="ARBA00022475"/>
    </source>
</evidence>
<dbReference type="Gene3D" id="6.10.340.10">
    <property type="match status" value="1"/>
</dbReference>
<dbReference type="InterPro" id="IPR029016">
    <property type="entry name" value="GAF-like_dom_sf"/>
</dbReference>
<dbReference type="PRINTS" id="PR00344">
    <property type="entry name" value="BCTRLSENSOR"/>
</dbReference>
<dbReference type="SMART" id="SM00448">
    <property type="entry name" value="REC"/>
    <property type="match status" value="1"/>
</dbReference>
<feature type="domain" description="Histidine kinase" evidence="17">
    <location>
        <begin position="528"/>
        <end position="761"/>
    </location>
</feature>
<dbReference type="SMART" id="SM00387">
    <property type="entry name" value="HATPase_c"/>
    <property type="match status" value="1"/>
</dbReference>
<feature type="region of interest" description="Disordered" evidence="15">
    <location>
        <begin position="453"/>
        <end position="497"/>
    </location>
</feature>
<dbReference type="SUPFAM" id="SSF55874">
    <property type="entry name" value="ATPase domain of HSP90 chaperone/DNA topoisomerase II/histidine kinase"/>
    <property type="match status" value="1"/>
</dbReference>
<dbReference type="InterPro" id="IPR036890">
    <property type="entry name" value="HATPase_C_sf"/>
</dbReference>
<dbReference type="CDD" id="cd06225">
    <property type="entry name" value="HAMP"/>
    <property type="match status" value="1"/>
</dbReference>
<dbReference type="SMART" id="SM00304">
    <property type="entry name" value="HAMP"/>
    <property type="match status" value="1"/>
</dbReference>
<evidence type="ECO:0000256" key="6">
    <source>
        <dbReference type="ARBA" id="ARBA00022553"/>
    </source>
</evidence>
<evidence type="ECO:0000256" key="13">
    <source>
        <dbReference type="ARBA" id="ARBA00074306"/>
    </source>
</evidence>
<evidence type="ECO:0000256" key="7">
    <source>
        <dbReference type="ARBA" id="ARBA00022679"/>
    </source>
</evidence>
<comment type="subcellular location">
    <subcellularLocation>
        <location evidence="2">Cell membrane</location>
        <topology evidence="2">Multi-pass membrane protein</topology>
    </subcellularLocation>
</comment>
<dbReference type="Pfam" id="PF00672">
    <property type="entry name" value="HAMP"/>
    <property type="match status" value="1"/>
</dbReference>
<dbReference type="GO" id="GO:0005524">
    <property type="term" value="F:ATP binding"/>
    <property type="evidence" value="ECO:0007669"/>
    <property type="project" value="UniProtKB-KW"/>
</dbReference>
<dbReference type="InterPro" id="IPR005467">
    <property type="entry name" value="His_kinase_dom"/>
</dbReference>
<dbReference type="InterPro" id="IPR024478">
    <property type="entry name" value="HlyB_4HB_MCP"/>
</dbReference>
<keyword evidence="7" id="KW-0808">Transferase</keyword>
<keyword evidence="21" id="KW-1185">Reference proteome</keyword>
<dbReference type="CDD" id="cd17546">
    <property type="entry name" value="REC_hyHK_CKI1_RcsC-like"/>
    <property type="match status" value="1"/>
</dbReference>
<dbReference type="EC" id="2.7.13.3" evidence="4"/>
<dbReference type="InterPro" id="IPR003660">
    <property type="entry name" value="HAMP_dom"/>
</dbReference>
<evidence type="ECO:0000313" key="20">
    <source>
        <dbReference type="EMBL" id="PLT28897.1"/>
    </source>
</evidence>
<feature type="transmembrane region" description="Helical" evidence="16">
    <location>
        <begin position="6"/>
        <end position="29"/>
    </location>
</feature>
<dbReference type="Pfam" id="PF12729">
    <property type="entry name" value="4HB_MCP_1"/>
    <property type="match status" value="1"/>
</dbReference>
<evidence type="ECO:0000256" key="8">
    <source>
        <dbReference type="ARBA" id="ARBA00022741"/>
    </source>
</evidence>
<evidence type="ECO:0000256" key="12">
    <source>
        <dbReference type="ARBA" id="ARBA00023136"/>
    </source>
</evidence>
<dbReference type="CDD" id="cd16922">
    <property type="entry name" value="HATPase_EvgS-ArcB-TorS-like"/>
    <property type="match status" value="1"/>
</dbReference>
<evidence type="ECO:0000256" key="3">
    <source>
        <dbReference type="ARBA" id="ARBA00006402"/>
    </source>
</evidence>
<feature type="domain" description="HAMP" evidence="19">
    <location>
        <begin position="208"/>
        <end position="262"/>
    </location>
</feature>
<dbReference type="SUPFAM" id="SSF55781">
    <property type="entry name" value="GAF domain-like"/>
    <property type="match status" value="1"/>
</dbReference>
<dbReference type="Gene3D" id="1.10.287.130">
    <property type="match status" value="1"/>
</dbReference>
<keyword evidence="8" id="KW-0547">Nucleotide-binding</keyword>
<keyword evidence="16" id="KW-1133">Transmembrane helix</keyword>
<dbReference type="SMART" id="SM00065">
    <property type="entry name" value="GAF"/>
    <property type="match status" value="1"/>
</dbReference>
<keyword evidence="6 14" id="KW-0597">Phosphoprotein</keyword>
<evidence type="ECO:0000256" key="4">
    <source>
        <dbReference type="ARBA" id="ARBA00012438"/>
    </source>
</evidence>
<dbReference type="FunFam" id="3.30.565.10:FF:000010">
    <property type="entry name" value="Sensor histidine kinase RcsC"/>
    <property type="match status" value="1"/>
</dbReference>
<feature type="transmembrane region" description="Helical" evidence="16">
    <location>
        <begin position="184"/>
        <end position="207"/>
    </location>
</feature>
<comment type="catalytic activity">
    <reaction evidence="1">
        <text>ATP + protein L-histidine = ADP + protein N-phospho-L-histidine.</text>
        <dbReference type="EC" id="2.7.13.3"/>
    </reaction>
</comment>
<dbReference type="Gene3D" id="3.30.450.40">
    <property type="match status" value="1"/>
</dbReference>
<dbReference type="InterPro" id="IPR003661">
    <property type="entry name" value="HisK_dim/P_dom"/>
</dbReference>
<dbReference type="Proteomes" id="UP000234748">
    <property type="component" value="Unassembled WGS sequence"/>
</dbReference>
<evidence type="ECO:0000256" key="10">
    <source>
        <dbReference type="ARBA" id="ARBA00022840"/>
    </source>
</evidence>
<dbReference type="SUPFAM" id="SSF52172">
    <property type="entry name" value="CheY-like"/>
    <property type="match status" value="1"/>
</dbReference>
<dbReference type="Pfam" id="PF13185">
    <property type="entry name" value="GAF_2"/>
    <property type="match status" value="1"/>
</dbReference>
<evidence type="ECO:0000259" key="19">
    <source>
        <dbReference type="PROSITE" id="PS50885"/>
    </source>
</evidence>
<dbReference type="PROSITE" id="PS50110">
    <property type="entry name" value="RESPONSE_REGULATORY"/>
    <property type="match status" value="1"/>
</dbReference>
<evidence type="ECO:0000256" key="1">
    <source>
        <dbReference type="ARBA" id="ARBA00000085"/>
    </source>
</evidence>
<keyword evidence="16" id="KW-0812">Transmembrane</keyword>
<comment type="similarity">
    <text evidence="3">In the N-terminal section; belongs to the phytochrome family.</text>
</comment>
<organism evidence="20 21">
    <name type="scientific">Peribacillus deserti</name>
    <dbReference type="NCBI Taxonomy" id="673318"/>
    <lineage>
        <taxon>Bacteria</taxon>
        <taxon>Bacillati</taxon>
        <taxon>Bacillota</taxon>
        <taxon>Bacilli</taxon>
        <taxon>Bacillales</taxon>
        <taxon>Bacillaceae</taxon>
        <taxon>Peribacillus</taxon>
    </lineage>
</organism>
<dbReference type="Gene3D" id="3.40.50.2300">
    <property type="match status" value="1"/>
</dbReference>
<dbReference type="InterPro" id="IPR001789">
    <property type="entry name" value="Sig_transdc_resp-reg_receiver"/>
</dbReference>
<evidence type="ECO:0000313" key="21">
    <source>
        <dbReference type="Proteomes" id="UP000234748"/>
    </source>
</evidence>
<accession>A0A2N5M3G1</accession>
<keyword evidence="11" id="KW-0902">Two-component regulatory system</keyword>
<keyword evidence="9 20" id="KW-0418">Kinase</keyword>
<dbReference type="PROSITE" id="PS50109">
    <property type="entry name" value="HIS_KIN"/>
    <property type="match status" value="1"/>
</dbReference>
<evidence type="ECO:0000256" key="15">
    <source>
        <dbReference type="SAM" id="MobiDB-lite"/>
    </source>
</evidence>
<feature type="compositionally biased region" description="Low complexity" evidence="15">
    <location>
        <begin position="453"/>
        <end position="477"/>
    </location>
</feature>
<feature type="domain" description="Response regulatory" evidence="18">
    <location>
        <begin position="816"/>
        <end position="931"/>
    </location>
</feature>
<dbReference type="SUPFAM" id="SSF47384">
    <property type="entry name" value="Homodimeric domain of signal transducing histidine kinase"/>
    <property type="match status" value="1"/>
</dbReference>
<dbReference type="SMART" id="SM00388">
    <property type="entry name" value="HisKA"/>
    <property type="match status" value="1"/>
</dbReference>
<dbReference type="EMBL" id="PGUY01000050">
    <property type="protein sequence ID" value="PLT28897.1"/>
    <property type="molecule type" value="Genomic_DNA"/>
</dbReference>
<dbReference type="GO" id="GO:0000155">
    <property type="term" value="F:phosphorelay sensor kinase activity"/>
    <property type="evidence" value="ECO:0007669"/>
    <property type="project" value="InterPro"/>
</dbReference>
<dbReference type="Pfam" id="PF00072">
    <property type="entry name" value="Response_reg"/>
    <property type="match status" value="1"/>
</dbReference>
<dbReference type="InterPro" id="IPR003018">
    <property type="entry name" value="GAF"/>
</dbReference>
<evidence type="ECO:0000256" key="11">
    <source>
        <dbReference type="ARBA" id="ARBA00023012"/>
    </source>
</evidence>
<dbReference type="Pfam" id="PF00512">
    <property type="entry name" value="HisKA"/>
    <property type="match status" value="1"/>
</dbReference>
<dbReference type="InterPro" id="IPR003594">
    <property type="entry name" value="HATPase_dom"/>
</dbReference>
<feature type="compositionally biased region" description="Basic and acidic residues" evidence="15">
    <location>
        <begin position="478"/>
        <end position="497"/>
    </location>
</feature>
<dbReference type="GO" id="GO:0005886">
    <property type="term" value="C:plasma membrane"/>
    <property type="evidence" value="ECO:0007669"/>
    <property type="project" value="UniProtKB-SubCell"/>
</dbReference>
<dbReference type="PANTHER" id="PTHR45339:SF1">
    <property type="entry name" value="HYBRID SIGNAL TRANSDUCTION HISTIDINE KINASE J"/>
    <property type="match status" value="1"/>
</dbReference>
<dbReference type="RefSeq" id="WP_101644034.1">
    <property type="nucleotide sequence ID" value="NZ_PGUY01000050.1"/>
</dbReference>
<evidence type="ECO:0000256" key="2">
    <source>
        <dbReference type="ARBA" id="ARBA00004651"/>
    </source>
</evidence>
<dbReference type="PROSITE" id="PS50885">
    <property type="entry name" value="HAMP"/>
    <property type="match status" value="1"/>
</dbReference>
<reference evidence="20 21" key="1">
    <citation type="submission" date="2017-11" db="EMBL/GenBank/DDBJ databases">
        <title>Comparitive Functional Genomics of Dry Heat Resistant strains isolated from the Viking Spacecraft.</title>
        <authorList>
            <person name="Seuylemezian A."/>
            <person name="Cooper K."/>
            <person name="Vaishampayan P."/>
        </authorList>
    </citation>
    <scope>NUCLEOTIDE SEQUENCE [LARGE SCALE GENOMIC DNA]</scope>
    <source>
        <strain evidence="20 21">V1-29</strain>
    </source>
</reference>
<evidence type="ECO:0000256" key="14">
    <source>
        <dbReference type="PROSITE-ProRule" id="PRU00169"/>
    </source>
</evidence>
<dbReference type="Gene3D" id="3.30.565.10">
    <property type="entry name" value="Histidine kinase-like ATPase, C-terminal domain"/>
    <property type="match status" value="1"/>
</dbReference>
<evidence type="ECO:0000259" key="17">
    <source>
        <dbReference type="PROSITE" id="PS50109"/>
    </source>
</evidence>
<dbReference type="InterPro" id="IPR011006">
    <property type="entry name" value="CheY-like_superfamily"/>
</dbReference>
<evidence type="ECO:0000259" key="18">
    <source>
        <dbReference type="PROSITE" id="PS50110"/>
    </source>
</evidence>
<sequence>MGFKKKQFIGLGLTVFFMFLLLSVILLMMQSIKANMLEIVQDRYHKVNEATEIRQMLYKNDRELVSLFSASDKELEHAAKNFQAQSNSEEIHTKLLELETILNRNKSKVLVKQVRDAYDQYSEMESNIAGQLQNKASKSELQAIYNQEQASRDNLFLKIDEFKVYQESLMKETLADSTKKYDQLIWTVTAVIVLALILIVAVMLWVIRSTVSNINSITKVMNNVDYTNLSEIPRIQVKTKDEIGDIAVAFNSMAASIEEYNAKEQKYTSEIQEQNWIQTNAVEIVNIYSRHVSVNALAEQFIRKLAPVMGASLAAFYLKDDRNGQPVFKKAASYAESEDHAGRQSFLSGEGIIGQCVKEKRPILLNDIPADYRVVSTGLGEVKPNSILIAPVMFKDEVVGVVEFASVGEFASKEQKLLENVLETLGIGITNILGRMEVERLLIESQAQTEELQAQSEELQSQSEELQAQSEELQSQTEELRMTNEQLEERSRDAELKSEELQAAKEQLEDKAKELQLSSKYKSEFLANMSHELRTPLNSILLLSEMLSDDPDYELSEEQKEFANVIHSSGQDLLNLINDILDLSKIEAGKLEVSYEEVYMNEFIDRMERNFLQTAKKKNIDFEIHFNSDVPPIIYTDEQRLQQILKNLLSNAFKFTEKGSVSINVEKAQPEEVQFNRLAPQVDTWVRISVSDTGIGIARDKQFMIFEAFQQVDGAIMRRYGGTGLGLSITKEFTQLLGGTCLVESQEGKGSTFTIIIPNLPGGMPAVTEIEAAEVQAAAALETAAAAQTEIEPSVIAQTEIVEPEISLPTVLSGKTVVVADDDHRNIFALKNALLKEGMNVVTAENGAECIDKMMILDSVDIVLMDIMMPVMDGYEAMKRIRAMDRNVPIIALTAKAMKGDREKCIEAGATDYISKPLKLDQLLSAMQVWLS</sequence>
<evidence type="ECO:0000256" key="9">
    <source>
        <dbReference type="ARBA" id="ARBA00022777"/>
    </source>
</evidence>
<protein>
    <recommendedName>
        <fullName evidence="13">Circadian input-output histidine kinase CikA</fullName>
        <ecNumber evidence="4">2.7.13.3</ecNumber>
    </recommendedName>
</protein>
<dbReference type="InterPro" id="IPR004358">
    <property type="entry name" value="Sig_transdc_His_kin-like_C"/>
</dbReference>
<feature type="modified residue" description="4-aspartylphosphate" evidence="14">
    <location>
        <position position="866"/>
    </location>
</feature>
<dbReference type="PANTHER" id="PTHR45339">
    <property type="entry name" value="HYBRID SIGNAL TRANSDUCTION HISTIDINE KINASE J"/>
    <property type="match status" value="1"/>
</dbReference>
<proteinExistence type="inferred from homology"/>
<evidence type="ECO:0000256" key="16">
    <source>
        <dbReference type="SAM" id="Phobius"/>
    </source>
</evidence>
<dbReference type="Pfam" id="PF02518">
    <property type="entry name" value="HATPase_c"/>
    <property type="match status" value="1"/>
</dbReference>
<dbReference type="OrthoDB" id="9790669at2"/>
<name>A0A2N5M3G1_9BACI</name>
<dbReference type="CDD" id="cd00082">
    <property type="entry name" value="HisKA"/>
    <property type="match status" value="1"/>
</dbReference>
<keyword evidence="12 16" id="KW-0472">Membrane</keyword>
<keyword evidence="5" id="KW-1003">Cell membrane</keyword>
<dbReference type="InterPro" id="IPR036097">
    <property type="entry name" value="HisK_dim/P_sf"/>
</dbReference>
<comment type="caution">
    <text evidence="20">The sequence shown here is derived from an EMBL/GenBank/DDBJ whole genome shotgun (WGS) entry which is preliminary data.</text>
</comment>
<gene>
    <name evidence="20" type="ORF">CUU66_16250</name>
</gene>
<dbReference type="AlphaFoldDB" id="A0A2N5M3G1"/>